<keyword evidence="3" id="KW-1185">Reference proteome</keyword>
<dbReference type="InterPro" id="IPR013830">
    <property type="entry name" value="SGNH_hydro"/>
</dbReference>
<accession>A0A9D4BSM9</accession>
<evidence type="ECO:0000259" key="1">
    <source>
        <dbReference type="Pfam" id="PF13472"/>
    </source>
</evidence>
<dbReference type="InterPro" id="IPR036514">
    <property type="entry name" value="SGNH_hydro_sf"/>
</dbReference>
<comment type="caution">
    <text evidence="2">The sequence shown here is derived from an EMBL/GenBank/DDBJ whole genome shotgun (WGS) entry which is preliminary data.</text>
</comment>
<dbReference type="AlphaFoldDB" id="A0A9D4BSM9"/>
<name>A0A9D4BSM9_DREPO</name>
<proteinExistence type="predicted"/>
<dbReference type="Gene3D" id="3.40.50.1110">
    <property type="entry name" value="SGNH hydrolase"/>
    <property type="match status" value="1"/>
</dbReference>
<reference evidence="2" key="1">
    <citation type="journal article" date="2019" name="bioRxiv">
        <title>The Genome of the Zebra Mussel, Dreissena polymorpha: A Resource for Invasive Species Research.</title>
        <authorList>
            <person name="McCartney M.A."/>
            <person name="Auch B."/>
            <person name="Kono T."/>
            <person name="Mallez S."/>
            <person name="Zhang Y."/>
            <person name="Obille A."/>
            <person name="Becker A."/>
            <person name="Abrahante J.E."/>
            <person name="Garbe J."/>
            <person name="Badalamenti J.P."/>
            <person name="Herman A."/>
            <person name="Mangelson H."/>
            <person name="Liachko I."/>
            <person name="Sullivan S."/>
            <person name="Sone E.D."/>
            <person name="Koren S."/>
            <person name="Silverstein K.A.T."/>
            <person name="Beckman K.B."/>
            <person name="Gohl D.M."/>
        </authorList>
    </citation>
    <scope>NUCLEOTIDE SEQUENCE</scope>
    <source>
        <strain evidence="2">Duluth1</strain>
        <tissue evidence="2">Whole animal</tissue>
    </source>
</reference>
<dbReference type="EMBL" id="JAIWYP010000015">
    <property type="protein sequence ID" value="KAH3703982.1"/>
    <property type="molecule type" value="Genomic_DNA"/>
</dbReference>
<gene>
    <name evidence="2" type="ORF">DPMN_079036</name>
</gene>
<dbReference type="Pfam" id="PF13472">
    <property type="entry name" value="Lipase_GDSL_2"/>
    <property type="match status" value="1"/>
</dbReference>
<organism evidence="2 3">
    <name type="scientific">Dreissena polymorpha</name>
    <name type="common">Zebra mussel</name>
    <name type="synonym">Mytilus polymorpha</name>
    <dbReference type="NCBI Taxonomy" id="45954"/>
    <lineage>
        <taxon>Eukaryota</taxon>
        <taxon>Metazoa</taxon>
        <taxon>Spiralia</taxon>
        <taxon>Lophotrochozoa</taxon>
        <taxon>Mollusca</taxon>
        <taxon>Bivalvia</taxon>
        <taxon>Autobranchia</taxon>
        <taxon>Heteroconchia</taxon>
        <taxon>Euheterodonta</taxon>
        <taxon>Imparidentia</taxon>
        <taxon>Neoheterodontei</taxon>
        <taxon>Myida</taxon>
        <taxon>Dreissenoidea</taxon>
        <taxon>Dreissenidae</taxon>
        <taxon>Dreissena</taxon>
    </lineage>
</organism>
<reference evidence="2" key="2">
    <citation type="submission" date="2020-11" db="EMBL/GenBank/DDBJ databases">
        <authorList>
            <person name="McCartney M.A."/>
            <person name="Auch B."/>
            <person name="Kono T."/>
            <person name="Mallez S."/>
            <person name="Becker A."/>
            <person name="Gohl D.M."/>
            <person name="Silverstein K.A.T."/>
            <person name="Koren S."/>
            <person name="Bechman K.B."/>
            <person name="Herman A."/>
            <person name="Abrahante J.E."/>
            <person name="Garbe J."/>
        </authorList>
    </citation>
    <scope>NUCLEOTIDE SEQUENCE</scope>
    <source>
        <strain evidence="2">Duluth1</strain>
        <tissue evidence="2">Whole animal</tissue>
    </source>
</reference>
<evidence type="ECO:0000313" key="3">
    <source>
        <dbReference type="Proteomes" id="UP000828390"/>
    </source>
</evidence>
<evidence type="ECO:0000313" key="2">
    <source>
        <dbReference type="EMBL" id="KAH3703982.1"/>
    </source>
</evidence>
<protein>
    <recommendedName>
        <fullName evidence="1">SGNH hydrolase-type esterase domain-containing protein</fullName>
    </recommendedName>
</protein>
<feature type="domain" description="SGNH hydrolase-type esterase" evidence="1">
    <location>
        <begin position="38"/>
        <end position="185"/>
    </location>
</feature>
<dbReference type="Proteomes" id="UP000828390">
    <property type="component" value="Unassembled WGS sequence"/>
</dbReference>
<sequence length="205" mass="23281">MAAPIPKRILVFGHSFVSRLKDFIRYDSSLRYDLGLAGCPVIQYSGFPGATVDRLHSKLHKILDFNPDIVILVIGTNDLYQPHQSPLSVASAIRDLVDTILYVDGISQVIVLQTLHRHLPTCQTRYPVDPQWFNTRVDEMNRLLMQWLNSSPNGRTYLWRLKGFWSPDCILSNFAEDGCHLSSRGLLRFFNNIRAAVVAALNQSI</sequence>
<dbReference type="SUPFAM" id="SSF52266">
    <property type="entry name" value="SGNH hydrolase"/>
    <property type="match status" value="1"/>
</dbReference>